<evidence type="ECO:0000259" key="10">
    <source>
        <dbReference type="PROSITE" id="PS50199"/>
    </source>
</evidence>
<dbReference type="GO" id="GO:0003677">
    <property type="term" value="F:DNA binding"/>
    <property type="evidence" value="ECO:0007669"/>
    <property type="project" value="TreeGrafter"/>
</dbReference>
<accession>A0AAN9TJQ0</accession>
<dbReference type="InterPro" id="IPR036443">
    <property type="entry name" value="Znf_RanBP2_sf"/>
</dbReference>
<dbReference type="PROSITE" id="PS50199">
    <property type="entry name" value="ZF_RANBP2_2"/>
    <property type="match status" value="1"/>
</dbReference>
<feature type="compositionally biased region" description="Low complexity" evidence="9">
    <location>
        <begin position="231"/>
        <end position="250"/>
    </location>
</feature>
<comment type="subcellular location">
    <subcellularLocation>
        <location evidence="1">Nucleus</location>
    </subcellularLocation>
</comment>
<evidence type="ECO:0000256" key="4">
    <source>
        <dbReference type="ARBA" id="ARBA00022833"/>
    </source>
</evidence>
<keyword evidence="5" id="KW-0805">Transcription regulation</keyword>
<dbReference type="GO" id="GO:0045893">
    <property type="term" value="P:positive regulation of DNA-templated transcription"/>
    <property type="evidence" value="ECO:0007669"/>
    <property type="project" value="InterPro"/>
</dbReference>
<dbReference type="PROSITE" id="PS01358">
    <property type="entry name" value="ZF_RANBP2_1"/>
    <property type="match status" value="1"/>
</dbReference>
<keyword evidence="12" id="KW-1185">Reference proteome</keyword>
<keyword evidence="7" id="KW-0539">Nucleus</keyword>
<evidence type="ECO:0000256" key="7">
    <source>
        <dbReference type="ARBA" id="ARBA00023242"/>
    </source>
</evidence>
<feature type="compositionally biased region" description="Polar residues" evidence="9">
    <location>
        <begin position="149"/>
        <end position="161"/>
    </location>
</feature>
<evidence type="ECO:0000256" key="1">
    <source>
        <dbReference type="ARBA" id="ARBA00004123"/>
    </source>
</evidence>
<feature type="compositionally biased region" description="Basic and acidic residues" evidence="9">
    <location>
        <begin position="163"/>
        <end position="175"/>
    </location>
</feature>
<gene>
    <name evidence="11" type="ORF">V9T40_001811</name>
</gene>
<dbReference type="GO" id="GO:0008270">
    <property type="term" value="F:zinc ion binding"/>
    <property type="evidence" value="ECO:0007669"/>
    <property type="project" value="UniProtKB-KW"/>
</dbReference>
<proteinExistence type="predicted"/>
<feature type="compositionally biased region" description="Basic residues" evidence="9">
    <location>
        <begin position="176"/>
        <end position="189"/>
    </location>
</feature>
<feature type="region of interest" description="Disordered" evidence="9">
    <location>
        <begin position="149"/>
        <end position="197"/>
    </location>
</feature>
<evidence type="ECO:0000313" key="11">
    <source>
        <dbReference type="EMBL" id="KAK7590198.1"/>
    </source>
</evidence>
<dbReference type="SMART" id="SM00547">
    <property type="entry name" value="ZnF_RBZ"/>
    <property type="match status" value="1"/>
</dbReference>
<name>A0AAN9TJQ0_9HEMI</name>
<dbReference type="PANTHER" id="PTHR12920:SF4">
    <property type="entry name" value="GEO03726P1"/>
    <property type="match status" value="1"/>
</dbReference>
<dbReference type="Gene3D" id="4.10.1060.10">
    <property type="entry name" value="Zinc finger, RanBP2-type"/>
    <property type="match status" value="1"/>
</dbReference>
<dbReference type="GO" id="GO:0003712">
    <property type="term" value="F:transcription coregulator activity"/>
    <property type="evidence" value="ECO:0007669"/>
    <property type="project" value="TreeGrafter"/>
</dbReference>
<dbReference type="Proteomes" id="UP001367676">
    <property type="component" value="Unassembled WGS sequence"/>
</dbReference>
<dbReference type="EMBL" id="JBBCAQ010000022">
    <property type="protein sequence ID" value="KAK7590198.1"/>
    <property type="molecule type" value="Genomic_DNA"/>
</dbReference>
<reference evidence="11 12" key="1">
    <citation type="submission" date="2024-03" db="EMBL/GenBank/DDBJ databases">
        <title>Adaptation during the transition from Ophiocordyceps entomopathogen to insect associate is accompanied by gene loss and intensified selection.</title>
        <authorList>
            <person name="Ward C.M."/>
            <person name="Onetto C.A."/>
            <person name="Borneman A.R."/>
        </authorList>
    </citation>
    <scope>NUCLEOTIDE SEQUENCE [LARGE SCALE GENOMIC DNA]</scope>
    <source>
        <strain evidence="11">AWRI1</strain>
        <tissue evidence="11">Single Adult Female</tissue>
    </source>
</reference>
<dbReference type="PANTHER" id="PTHR12920">
    <property type="entry name" value="RYBP AND YAF2-RELATED"/>
    <property type="match status" value="1"/>
</dbReference>
<organism evidence="11 12">
    <name type="scientific">Parthenolecanium corni</name>
    <dbReference type="NCBI Taxonomy" id="536013"/>
    <lineage>
        <taxon>Eukaryota</taxon>
        <taxon>Metazoa</taxon>
        <taxon>Ecdysozoa</taxon>
        <taxon>Arthropoda</taxon>
        <taxon>Hexapoda</taxon>
        <taxon>Insecta</taxon>
        <taxon>Pterygota</taxon>
        <taxon>Neoptera</taxon>
        <taxon>Paraneoptera</taxon>
        <taxon>Hemiptera</taxon>
        <taxon>Sternorrhyncha</taxon>
        <taxon>Coccoidea</taxon>
        <taxon>Coccidae</taxon>
        <taxon>Parthenolecanium</taxon>
    </lineage>
</organism>
<dbReference type="InterPro" id="IPR036034">
    <property type="entry name" value="PDZ_sf"/>
</dbReference>
<sequence>MPAMPLIKIWNFGNSKTNLDNATLRCDKSQLATREGNEIPITLQKEPGLDNEGREVLKCGFKIGGGIDQDYRKSPQGYEDNGIYVTEVHEGSPAANRSKKQSKVFEELNWECSVCTYQNAPEAFKCLMCDVRKGTSTRKPKVNLQLATQHTNSQYGASSVKTARKEDESREQPDNKRKKKFKKSWRPSKLRNVDRSSAQAREITINNLTILVTEYKVKEKRSYLEQVDNTSASEMSSQSESGFDSNNSKH</sequence>
<evidence type="ECO:0000256" key="9">
    <source>
        <dbReference type="SAM" id="MobiDB-lite"/>
    </source>
</evidence>
<dbReference type="InterPro" id="IPR039958">
    <property type="entry name" value="RYBP/YAF2"/>
</dbReference>
<dbReference type="Pfam" id="PF00641">
    <property type="entry name" value="Zn_ribbon_RanBP"/>
    <property type="match status" value="1"/>
</dbReference>
<evidence type="ECO:0000313" key="12">
    <source>
        <dbReference type="Proteomes" id="UP001367676"/>
    </source>
</evidence>
<dbReference type="InterPro" id="IPR033774">
    <property type="entry name" value="YAF2_RYBP"/>
</dbReference>
<keyword evidence="6" id="KW-0804">Transcription</keyword>
<evidence type="ECO:0000256" key="3">
    <source>
        <dbReference type="ARBA" id="ARBA00022771"/>
    </source>
</evidence>
<evidence type="ECO:0000256" key="8">
    <source>
        <dbReference type="PROSITE-ProRule" id="PRU00322"/>
    </source>
</evidence>
<evidence type="ECO:0000256" key="5">
    <source>
        <dbReference type="ARBA" id="ARBA00023015"/>
    </source>
</evidence>
<dbReference type="GO" id="GO:0005634">
    <property type="term" value="C:nucleus"/>
    <property type="evidence" value="ECO:0007669"/>
    <property type="project" value="UniProtKB-SubCell"/>
</dbReference>
<keyword evidence="3 8" id="KW-0863">Zinc-finger</keyword>
<protein>
    <recommendedName>
        <fullName evidence="10">RanBP2-type domain-containing protein</fullName>
    </recommendedName>
</protein>
<dbReference type="InterPro" id="IPR001876">
    <property type="entry name" value="Znf_RanBP2"/>
</dbReference>
<dbReference type="Gene3D" id="2.30.42.10">
    <property type="match status" value="1"/>
</dbReference>
<evidence type="ECO:0000256" key="2">
    <source>
        <dbReference type="ARBA" id="ARBA00022723"/>
    </source>
</evidence>
<dbReference type="Pfam" id="PF17219">
    <property type="entry name" value="YAF2_RYBP"/>
    <property type="match status" value="1"/>
</dbReference>
<feature type="domain" description="RanBP2-type" evidence="10">
    <location>
        <begin position="106"/>
        <end position="135"/>
    </location>
</feature>
<comment type="caution">
    <text evidence="11">The sequence shown here is derived from an EMBL/GenBank/DDBJ whole genome shotgun (WGS) entry which is preliminary data.</text>
</comment>
<keyword evidence="4" id="KW-0862">Zinc</keyword>
<evidence type="ECO:0000256" key="6">
    <source>
        <dbReference type="ARBA" id="ARBA00023163"/>
    </source>
</evidence>
<feature type="region of interest" description="Disordered" evidence="9">
    <location>
        <begin position="226"/>
        <end position="250"/>
    </location>
</feature>
<dbReference type="SUPFAM" id="SSF90209">
    <property type="entry name" value="Ran binding protein zinc finger-like"/>
    <property type="match status" value="1"/>
</dbReference>
<keyword evidence="2" id="KW-0479">Metal-binding</keyword>
<dbReference type="AlphaFoldDB" id="A0AAN9TJQ0"/>